<evidence type="ECO:0000313" key="2">
    <source>
        <dbReference type="Proteomes" id="UP000286287"/>
    </source>
</evidence>
<dbReference type="EMBL" id="QYUJ01000014">
    <property type="protein sequence ID" value="RJF73445.1"/>
    <property type="molecule type" value="Genomic_DNA"/>
</dbReference>
<organism evidence="1 2">
    <name type="scientific">Deinococcus cavernae</name>
    <dbReference type="NCBI Taxonomy" id="2320857"/>
    <lineage>
        <taxon>Bacteria</taxon>
        <taxon>Thermotogati</taxon>
        <taxon>Deinococcota</taxon>
        <taxon>Deinococci</taxon>
        <taxon>Deinococcales</taxon>
        <taxon>Deinococcaceae</taxon>
        <taxon>Deinococcus</taxon>
    </lineage>
</organism>
<accession>A0A418VBC6</accession>
<comment type="caution">
    <text evidence="1">The sequence shown here is derived from an EMBL/GenBank/DDBJ whole genome shotgun (WGS) entry which is preliminary data.</text>
</comment>
<gene>
    <name evidence="1" type="ORF">D3875_19755</name>
</gene>
<name>A0A418VBC6_9DEIO</name>
<reference evidence="1 2" key="1">
    <citation type="submission" date="2018-09" db="EMBL/GenBank/DDBJ databases">
        <authorList>
            <person name="Zhu H."/>
        </authorList>
    </citation>
    <scope>NUCLEOTIDE SEQUENCE [LARGE SCALE GENOMIC DNA]</scope>
    <source>
        <strain evidence="1 2">K2S05-167</strain>
    </source>
</reference>
<dbReference type="RefSeq" id="WP_119766177.1">
    <property type="nucleotide sequence ID" value="NZ_QYUJ01000014.1"/>
</dbReference>
<dbReference type="Gene3D" id="1.25.40.10">
    <property type="entry name" value="Tetratricopeptide repeat domain"/>
    <property type="match status" value="1"/>
</dbReference>
<dbReference type="Proteomes" id="UP000286287">
    <property type="component" value="Unassembled WGS sequence"/>
</dbReference>
<dbReference type="SUPFAM" id="SSF48452">
    <property type="entry name" value="TPR-like"/>
    <property type="match status" value="1"/>
</dbReference>
<proteinExistence type="predicted"/>
<dbReference type="OrthoDB" id="51899at2"/>
<keyword evidence="2" id="KW-1185">Reference proteome</keyword>
<evidence type="ECO:0000313" key="1">
    <source>
        <dbReference type="EMBL" id="RJF73445.1"/>
    </source>
</evidence>
<sequence>MDWPAALRDLRAHLPPSGPGGGVQRGSLRWLEAEMQRRGANPAALRNIIYRDTGLAADKAVLSAILADLAREAGRSLDLPAQRSPAALPDELELLGRTKKRLYKQFVAGLTAGRAPRLAIHGKRGSGKTVLLGQVAQAAELLGLRVTRLNLSGDVFHGAVTVPPVATGRSFAALAEQQQVWIRGLLPTDGVVLLRVTADLKFADSPPRAPDGQAVTSAGWAAHVLHNVPAGVAALLALEDQQGWPADAPPLTEIRPPTPSEARTYLIQKLGVTRQAAQELLKETGRNLDHLTLLTGAGGSVTQLLTDPPVRRLAASLQALRELEITAPFPDQLLQAALGQEVAALPLHARAQLSGHAAGGWSPNPTLQRALPAVPAPEVLEAARRLARQPASSAAALAALAFLHEWTLLAQAITRHPDAARFLPELWPRIRRDAPTPERELLARAVVTHHAGRGEYGAPRARDALLSLLESEVGAVRIWARVKLAESSLDAGNFTASEEQLAHPDVQAALHLPLDHRADPWLLAAQADALLVQAALARWQGDMDAATRAVQDSRAASSGPRVHLWRGLIAKDAGRWPEALQNLQAVPDTSPLLHARARYQEGDLRLRLGQPGAALGALLDAATRLEAAGGTPEEQARILARTATAQRRLGHPGLALECSRQGLQLLAPADRQHDRVLRARLLSEQIPILLALNRPGAAFQLAGQALALLAQSQARQAEAPYRQAEAQYRQRRTHYRVALTYLTRGLGVPYLQPLCGPEHDHPDLQQARELLDALLTRLPDRSDREQVLTFDMRLSRALAEPDAAQALEHLARALDMTDHPYAEAQARAIRADALLRQGHADAALTEINRAHALLRRVQAGLPGNHEAATHEADPALHAGLLALEARATIHEGQRTFQWLRSALADPGLHPFRPGVWRETGRALEPLGEHGRALVLALHPALITLPMRLRDALPLLEIPGE</sequence>
<protein>
    <submittedName>
        <fullName evidence="1">Uncharacterized protein</fullName>
    </submittedName>
</protein>
<dbReference type="AlphaFoldDB" id="A0A418VBC6"/>
<dbReference type="InterPro" id="IPR011990">
    <property type="entry name" value="TPR-like_helical_dom_sf"/>
</dbReference>